<dbReference type="EMBL" id="JACZHT010000007">
    <property type="protein sequence ID" value="MBE1237760.1"/>
    <property type="molecule type" value="Genomic_DNA"/>
</dbReference>
<reference evidence="2" key="1">
    <citation type="submission" date="2020-10" db="EMBL/GenBank/DDBJ databases">
        <title>Genome sequence of the unusual species of purple photosynthetic bacteria, Phaeovibrio sulfidiphilus DSM 23193, type strain.</title>
        <authorList>
            <person name="Kyndt J.A."/>
            <person name="Meyer T.E."/>
        </authorList>
    </citation>
    <scope>NUCLEOTIDE SEQUENCE</scope>
    <source>
        <strain evidence="2">DSM 23193</strain>
    </source>
</reference>
<dbReference type="Gene3D" id="3.30.470.10">
    <property type="match status" value="1"/>
</dbReference>
<dbReference type="SUPFAM" id="SSF56752">
    <property type="entry name" value="D-aminoacid aminotransferase-like PLP-dependent enzymes"/>
    <property type="match status" value="1"/>
</dbReference>
<organism evidence="2 3">
    <name type="scientific">Phaeovibrio sulfidiphilus</name>
    <dbReference type="NCBI Taxonomy" id="1220600"/>
    <lineage>
        <taxon>Bacteria</taxon>
        <taxon>Pseudomonadati</taxon>
        <taxon>Pseudomonadota</taxon>
        <taxon>Alphaproteobacteria</taxon>
        <taxon>Rhodospirillales</taxon>
        <taxon>Rhodospirillaceae</taxon>
        <taxon>Phaeovibrio</taxon>
    </lineage>
</organism>
<sequence length="209" mass="22932">MTPTRSLFLETLRLVDGIADNPDLHRERMRRALASINAPDVTPDLSLQNLPVPPAFRHGCVKCRIVYGPDGLCPPTFEHYTPRVLSRIALVDGNGLDYGHKYADRSGLARLLALRGDCDDILIVQDGHITDLSFANVVFRDRQGGLVTPSRPLLPGTRRRALLSAGVIAERPVRVEDLGDFVGFYPINAMMDLGDAPLIPCKALVRTGL</sequence>
<evidence type="ECO:0000256" key="1">
    <source>
        <dbReference type="ARBA" id="ARBA00014472"/>
    </source>
</evidence>
<dbReference type="InterPro" id="IPR001544">
    <property type="entry name" value="Aminotrans_IV"/>
</dbReference>
<dbReference type="InterPro" id="IPR036038">
    <property type="entry name" value="Aminotransferase-like"/>
</dbReference>
<keyword evidence="3" id="KW-1185">Reference proteome</keyword>
<dbReference type="RefSeq" id="WP_192534774.1">
    <property type="nucleotide sequence ID" value="NZ_JACZHT010000007.1"/>
</dbReference>
<name>A0A8J6YNG8_9PROT</name>
<dbReference type="Pfam" id="PF01063">
    <property type="entry name" value="Aminotran_4"/>
    <property type="match status" value="1"/>
</dbReference>
<dbReference type="Gene3D" id="3.20.10.10">
    <property type="entry name" value="D-amino Acid Aminotransferase, subunit A, domain 2"/>
    <property type="match status" value="1"/>
</dbReference>
<gene>
    <name evidence="2" type="ORF">IHV25_08880</name>
</gene>
<keyword evidence="2" id="KW-0808">Transferase</keyword>
<dbReference type="InterPro" id="IPR043132">
    <property type="entry name" value="BCAT-like_C"/>
</dbReference>
<dbReference type="GO" id="GO:0008483">
    <property type="term" value="F:transaminase activity"/>
    <property type="evidence" value="ECO:0007669"/>
    <property type="project" value="UniProtKB-KW"/>
</dbReference>
<keyword evidence="2" id="KW-0032">Aminotransferase</keyword>
<evidence type="ECO:0000313" key="3">
    <source>
        <dbReference type="Proteomes" id="UP000631034"/>
    </source>
</evidence>
<dbReference type="Proteomes" id="UP000631034">
    <property type="component" value="Unassembled WGS sequence"/>
</dbReference>
<dbReference type="AlphaFoldDB" id="A0A8J6YNG8"/>
<evidence type="ECO:0000313" key="2">
    <source>
        <dbReference type="EMBL" id="MBE1237760.1"/>
    </source>
</evidence>
<protein>
    <recommendedName>
        <fullName evidence="1">Probable branched-chain-amino-acid aminotransferase</fullName>
    </recommendedName>
</protein>
<comment type="caution">
    <text evidence="2">The sequence shown here is derived from an EMBL/GenBank/DDBJ whole genome shotgun (WGS) entry which is preliminary data.</text>
</comment>
<dbReference type="InterPro" id="IPR043131">
    <property type="entry name" value="BCAT-like_N"/>
</dbReference>
<proteinExistence type="predicted"/>
<accession>A0A8J6YNG8</accession>